<evidence type="ECO:0000256" key="2">
    <source>
        <dbReference type="ARBA" id="ARBA00022692"/>
    </source>
</evidence>
<evidence type="ECO:0000259" key="6">
    <source>
        <dbReference type="Pfam" id="PF04893"/>
    </source>
</evidence>
<feature type="domain" description="Yip1" evidence="6">
    <location>
        <begin position="15"/>
        <end position="199"/>
    </location>
</feature>
<keyword evidence="4 5" id="KW-0472">Membrane</keyword>
<sequence length="214" mass="23604">MNDVEKYEKLNPFTAIWTRPRAAVRHVIEEKSSGFIFLLIVLAGFAAGLLSSLDSEQFLPVGGMILIALFFGPIGVVVSTVIGAGIYLLIGKLFKGKGTYTEMFRAILTGLIPQIWLIPIILLWMLLLPETYFLQADDMLFAEPDFLSLVFLIILGVISAWTFFVQCKAVAEAHRFSAWKGFFVIMIPTVLVIGVIIGLIALFFTMLLPAVGGN</sequence>
<keyword evidence="8" id="KW-1185">Reference proteome</keyword>
<evidence type="ECO:0000256" key="4">
    <source>
        <dbReference type="ARBA" id="ARBA00023136"/>
    </source>
</evidence>
<reference evidence="7 8" key="1">
    <citation type="submission" date="2020-08" db="EMBL/GenBank/DDBJ databases">
        <title>A Genomic Blueprint of the Chicken Gut Microbiome.</title>
        <authorList>
            <person name="Gilroy R."/>
            <person name="Ravi A."/>
            <person name="Getino M."/>
            <person name="Pursley I."/>
            <person name="Horton D.L."/>
            <person name="Alikhan N.-F."/>
            <person name="Baker D."/>
            <person name="Gharbi K."/>
            <person name="Hall N."/>
            <person name="Watson M."/>
            <person name="Adriaenssens E.M."/>
            <person name="Foster-Nyarko E."/>
            <person name="Jarju S."/>
            <person name="Secka A."/>
            <person name="Antonio M."/>
            <person name="Oren A."/>
            <person name="Chaudhuri R."/>
            <person name="La Ragione R.M."/>
            <person name="Hildebrand F."/>
            <person name="Pallen M.J."/>
        </authorList>
    </citation>
    <scope>NUCLEOTIDE SEQUENCE [LARGE SCALE GENOMIC DNA]</scope>
    <source>
        <strain evidence="7 8">Sa1BUA13</strain>
    </source>
</reference>
<evidence type="ECO:0000256" key="5">
    <source>
        <dbReference type="SAM" id="Phobius"/>
    </source>
</evidence>
<keyword evidence="3 5" id="KW-1133">Transmembrane helix</keyword>
<evidence type="ECO:0000256" key="3">
    <source>
        <dbReference type="ARBA" id="ARBA00022989"/>
    </source>
</evidence>
<feature type="transmembrane region" description="Helical" evidence="5">
    <location>
        <begin position="103"/>
        <end position="126"/>
    </location>
</feature>
<proteinExistence type="predicted"/>
<comment type="subcellular location">
    <subcellularLocation>
        <location evidence="1">Membrane</location>
        <topology evidence="1">Multi-pass membrane protein</topology>
    </subcellularLocation>
</comment>
<feature type="transmembrane region" description="Helical" evidence="5">
    <location>
        <begin position="65"/>
        <end position="91"/>
    </location>
</feature>
<dbReference type="RefSeq" id="WP_191714845.1">
    <property type="nucleotide sequence ID" value="NZ_JACSPU010000002.1"/>
</dbReference>
<dbReference type="Proteomes" id="UP000658980">
    <property type="component" value="Unassembled WGS sequence"/>
</dbReference>
<dbReference type="EMBL" id="JACSPU010000002">
    <property type="protein sequence ID" value="MBD8014634.1"/>
    <property type="molecule type" value="Genomic_DNA"/>
</dbReference>
<evidence type="ECO:0000313" key="8">
    <source>
        <dbReference type="Proteomes" id="UP000658980"/>
    </source>
</evidence>
<protein>
    <submittedName>
        <fullName evidence="7">YIP1 family protein</fullName>
    </submittedName>
</protein>
<organism evidence="7 8">
    <name type="scientific">Planococcus wigleyi</name>
    <dbReference type="NCBI Taxonomy" id="2762216"/>
    <lineage>
        <taxon>Bacteria</taxon>
        <taxon>Bacillati</taxon>
        <taxon>Bacillota</taxon>
        <taxon>Bacilli</taxon>
        <taxon>Bacillales</taxon>
        <taxon>Caryophanaceae</taxon>
        <taxon>Planococcus</taxon>
    </lineage>
</organism>
<comment type="caution">
    <text evidence="7">The sequence shown here is derived from an EMBL/GenBank/DDBJ whole genome shotgun (WGS) entry which is preliminary data.</text>
</comment>
<evidence type="ECO:0000256" key="1">
    <source>
        <dbReference type="ARBA" id="ARBA00004141"/>
    </source>
</evidence>
<gene>
    <name evidence="7" type="ORF">H9630_07345</name>
</gene>
<keyword evidence="2 5" id="KW-0812">Transmembrane</keyword>
<dbReference type="InterPro" id="IPR006977">
    <property type="entry name" value="Yip1_dom"/>
</dbReference>
<feature type="transmembrane region" description="Helical" evidence="5">
    <location>
        <begin position="35"/>
        <end position="53"/>
    </location>
</feature>
<name>A0ABR8WC99_9BACL</name>
<feature type="transmembrane region" description="Helical" evidence="5">
    <location>
        <begin position="182"/>
        <end position="208"/>
    </location>
</feature>
<dbReference type="Pfam" id="PF04893">
    <property type="entry name" value="Yip1"/>
    <property type="match status" value="1"/>
</dbReference>
<accession>A0ABR8WC99</accession>
<feature type="transmembrane region" description="Helical" evidence="5">
    <location>
        <begin position="146"/>
        <end position="170"/>
    </location>
</feature>
<evidence type="ECO:0000313" key="7">
    <source>
        <dbReference type="EMBL" id="MBD8014634.1"/>
    </source>
</evidence>